<keyword evidence="2" id="KW-1133">Transmembrane helix</keyword>
<proteinExistence type="predicted"/>
<dbReference type="Gene3D" id="2.160.20.120">
    <property type="match status" value="1"/>
</dbReference>
<keyword evidence="2" id="KW-0812">Transmembrane</keyword>
<sequence length="242" mass="24303">MGRGDSPGEDRCMRTIAIAGGLLAGAALLTGCGLGAIAGPSKEDTASYEVTDKVTELRLDNGSGDAVITESGGTSVRVTETLRWRGDSKPKPEHKVEGGALALSYTCPSNLGSCGVDYKIEIPKGLAVDLDSGSGDITLRALSGDVKVHVGSGDVDAADLTGKTVVADAGSGNVELKYATAPTSAQLKTGSGDISLFVPDGAYDVSTDVGSGDVKVSVKNDRSSPNKISLRAGSGNVSVSAG</sequence>
<accession>A0ABX8TW61</accession>
<dbReference type="InterPro" id="IPR025164">
    <property type="entry name" value="Toastrack_DUF4097"/>
</dbReference>
<name>A0ABX8TW61_9ACTN</name>
<keyword evidence="2" id="KW-0472">Membrane</keyword>
<organism evidence="4 5">
    <name type="scientific">Nonomuraea coxensis DSM 45129</name>
    <dbReference type="NCBI Taxonomy" id="1122611"/>
    <lineage>
        <taxon>Bacteria</taxon>
        <taxon>Bacillati</taxon>
        <taxon>Actinomycetota</taxon>
        <taxon>Actinomycetes</taxon>
        <taxon>Streptosporangiales</taxon>
        <taxon>Streptosporangiaceae</taxon>
        <taxon>Nonomuraea</taxon>
    </lineage>
</organism>
<dbReference type="PROSITE" id="PS51257">
    <property type="entry name" value="PROKAR_LIPOPROTEIN"/>
    <property type="match status" value="1"/>
</dbReference>
<dbReference type="Pfam" id="PF13349">
    <property type="entry name" value="DUF4097"/>
    <property type="match status" value="1"/>
</dbReference>
<protein>
    <recommendedName>
        <fullName evidence="3">DUF4097 domain-containing protein</fullName>
    </recommendedName>
</protein>
<keyword evidence="5" id="KW-1185">Reference proteome</keyword>
<gene>
    <name evidence="4" type="ORF">Nocox_10540</name>
</gene>
<evidence type="ECO:0000313" key="5">
    <source>
        <dbReference type="Proteomes" id="UP000824681"/>
    </source>
</evidence>
<feature type="transmembrane region" description="Helical" evidence="2">
    <location>
        <begin position="12"/>
        <end position="38"/>
    </location>
</feature>
<evidence type="ECO:0000256" key="2">
    <source>
        <dbReference type="SAM" id="Phobius"/>
    </source>
</evidence>
<reference evidence="4 5" key="1">
    <citation type="journal article" date="2021" name="ACS Chem. Biol.">
        <title>Genomic-Led Discovery of a Novel Glycopeptide Antibiotic by Nonomuraea coxensis DSM 45129.</title>
        <authorList>
            <person name="Yushchuk O."/>
            <person name="Vior N.M."/>
            <person name="Andreo-Vidal A."/>
            <person name="Berini F."/>
            <person name="Ruckert C."/>
            <person name="Busche T."/>
            <person name="Binda E."/>
            <person name="Kalinowski J."/>
            <person name="Truman A.W."/>
            <person name="Marinelli F."/>
        </authorList>
    </citation>
    <scope>NUCLEOTIDE SEQUENCE [LARGE SCALE GENOMIC DNA]</scope>
    <source>
        <strain evidence="4 5">DSM 45129</strain>
    </source>
</reference>
<dbReference type="Proteomes" id="UP000824681">
    <property type="component" value="Chromosome"/>
</dbReference>
<evidence type="ECO:0000256" key="1">
    <source>
        <dbReference type="SAM" id="MobiDB-lite"/>
    </source>
</evidence>
<evidence type="ECO:0000259" key="3">
    <source>
        <dbReference type="Pfam" id="PF13349"/>
    </source>
</evidence>
<feature type="domain" description="DUF4097" evidence="3">
    <location>
        <begin position="125"/>
        <end position="239"/>
    </location>
</feature>
<feature type="region of interest" description="Disordered" evidence="1">
    <location>
        <begin position="217"/>
        <end position="242"/>
    </location>
</feature>
<evidence type="ECO:0000313" key="4">
    <source>
        <dbReference type="EMBL" id="QYC39727.1"/>
    </source>
</evidence>
<dbReference type="EMBL" id="CP068985">
    <property type="protein sequence ID" value="QYC39727.1"/>
    <property type="molecule type" value="Genomic_DNA"/>
</dbReference>